<keyword evidence="1" id="KW-1133">Transmembrane helix</keyword>
<evidence type="ECO:0000313" key="2">
    <source>
        <dbReference type="EMBL" id="AEV28310.1"/>
    </source>
</evidence>
<dbReference type="AlphaFoldDB" id="G8QW67"/>
<gene>
    <name evidence="2" type="ordered locus">SpiGrapes_0455</name>
</gene>
<accession>G8QW67</accession>
<dbReference type="KEGG" id="sgp:SpiGrapes_0455"/>
<organism evidence="2 3">
    <name type="scientific">Sphaerochaeta pleomorpha (strain ATCC BAA-1885 / DSM 22778 / Grapes)</name>
    <dbReference type="NCBI Taxonomy" id="158190"/>
    <lineage>
        <taxon>Bacteria</taxon>
        <taxon>Pseudomonadati</taxon>
        <taxon>Spirochaetota</taxon>
        <taxon>Spirochaetia</taxon>
        <taxon>Spirochaetales</taxon>
        <taxon>Sphaerochaetaceae</taxon>
        <taxon>Sphaerochaeta</taxon>
    </lineage>
</organism>
<keyword evidence="1" id="KW-0472">Membrane</keyword>
<dbReference type="Proteomes" id="UP000005632">
    <property type="component" value="Chromosome"/>
</dbReference>
<feature type="transmembrane region" description="Helical" evidence="1">
    <location>
        <begin position="6"/>
        <end position="24"/>
    </location>
</feature>
<name>G8QW67_SPHPG</name>
<keyword evidence="1" id="KW-0812">Transmembrane</keyword>
<dbReference type="RefSeq" id="WP_014269159.1">
    <property type="nucleotide sequence ID" value="NC_016633.1"/>
</dbReference>
<dbReference type="eggNOG" id="COG2919">
    <property type="taxonomic scope" value="Bacteria"/>
</dbReference>
<dbReference type="OrthoDB" id="5187715at2"/>
<proteinExistence type="predicted"/>
<dbReference type="InterPro" id="IPR007060">
    <property type="entry name" value="FtsL/DivIC"/>
</dbReference>
<reference evidence="2 3" key="1">
    <citation type="submission" date="2011-11" db="EMBL/GenBank/DDBJ databases">
        <title>Complete sequence of Spirochaeta sp. grapes.</title>
        <authorList>
            <consortium name="US DOE Joint Genome Institute"/>
            <person name="Lucas S."/>
            <person name="Han J."/>
            <person name="Lapidus A."/>
            <person name="Cheng J.-F."/>
            <person name="Goodwin L."/>
            <person name="Pitluck S."/>
            <person name="Peters L."/>
            <person name="Ovchinnikova G."/>
            <person name="Munk A.C."/>
            <person name="Detter J.C."/>
            <person name="Han C."/>
            <person name="Tapia R."/>
            <person name="Land M."/>
            <person name="Hauser L."/>
            <person name="Kyrpides N."/>
            <person name="Ivanova N."/>
            <person name="Pagani I."/>
            <person name="Ritalahtilisa K."/>
            <person name="Loeffler F."/>
            <person name="Woyke T."/>
        </authorList>
    </citation>
    <scope>NUCLEOTIDE SEQUENCE [LARGE SCALE GENOMIC DNA]</scope>
    <source>
        <strain evidence="3">ATCC BAA-1885 / DSM 22778 / Grapes</strain>
    </source>
</reference>
<evidence type="ECO:0000256" key="1">
    <source>
        <dbReference type="SAM" id="Phobius"/>
    </source>
</evidence>
<dbReference type="EMBL" id="CP003155">
    <property type="protein sequence ID" value="AEV28310.1"/>
    <property type="molecule type" value="Genomic_DNA"/>
</dbReference>
<dbReference type="Pfam" id="PF04977">
    <property type="entry name" value="DivIC"/>
    <property type="match status" value="1"/>
</dbReference>
<sequence>MTRKIAIIFTLSLGISFFILLGILGKQGFFRNLSLKQELEAIRYKNEVINLQVESLKRQESELQSGEGLKDAAFKLGYQSEGEQVYYFSDEGAGQTEGKASPYRSEQKQRTFLGFSVFWIFIIALAFSLLFTVFFVFAANRRKQINDEQ</sequence>
<keyword evidence="3" id="KW-1185">Reference proteome</keyword>
<evidence type="ECO:0000313" key="3">
    <source>
        <dbReference type="Proteomes" id="UP000005632"/>
    </source>
</evidence>
<protein>
    <submittedName>
        <fullName evidence="2">Septum formation initiator</fullName>
    </submittedName>
</protein>
<feature type="transmembrane region" description="Helical" evidence="1">
    <location>
        <begin position="112"/>
        <end position="139"/>
    </location>
</feature>
<dbReference type="STRING" id="158190.SpiGrapes_0455"/>
<dbReference type="HOGENOM" id="CLU_1748474_0_0_12"/>